<dbReference type="Gene3D" id="1.20.58.530">
    <property type="match status" value="1"/>
</dbReference>
<dbReference type="Pfam" id="PF06017">
    <property type="entry name" value="Myosin_TH1"/>
    <property type="match status" value="1"/>
</dbReference>
<dbReference type="PANTHER" id="PTHR13140">
    <property type="entry name" value="MYOSIN"/>
    <property type="match status" value="1"/>
</dbReference>
<dbReference type="GO" id="GO:0005902">
    <property type="term" value="C:microvillus"/>
    <property type="evidence" value="ECO:0007669"/>
    <property type="project" value="TreeGrafter"/>
</dbReference>
<feature type="domain" description="TH1" evidence="10">
    <location>
        <begin position="844"/>
        <end position="1038"/>
    </location>
</feature>
<gene>
    <name evidence="12" type="primary">LOC115213502</name>
</gene>
<evidence type="ECO:0000256" key="3">
    <source>
        <dbReference type="ARBA" id="ARBA00022741"/>
    </source>
</evidence>
<dbReference type="PROSITE" id="PS51456">
    <property type="entry name" value="MYOSIN_MOTOR"/>
    <property type="match status" value="1"/>
</dbReference>
<keyword evidence="11" id="KW-1185">Reference proteome</keyword>
<dbReference type="GO" id="GO:0000146">
    <property type="term" value="F:microfilament motor activity"/>
    <property type="evidence" value="ECO:0007669"/>
    <property type="project" value="TreeGrafter"/>
</dbReference>
<dbReference type="FunFam" id="1.10.10.820:FF:000001">
    <property type="entry name" value="Myosin heavy chain"/>
    <property type="match status" value="1"/>
</dbReference>
<dbReference type="InterPro" id="IPR027417">
    <property type="entry name" value="P-loop_NTPase"/>
</dbReference>
<reference evidence="12" key="1">
    <citation type="submission" date="2025-08" db="UniProtKB">
        <authorList>
            <consortium name="RefSeq"/>
        </authorList>
    </citation>
    <scope>IDENTIFICATION</scope>
</reference>
<dbReference type="InterPro" id="IPR000048">
    <property type="entry name" value="IQ_motif_EF-hand-BS"/>
</dbReference>
<comment type="similarity">
    <text evidence="1 8">Belongs to the TRAFAC class myosin-kinesin ATPase superfamily. Myosin family.</text>
</comment>
<dbReference type="GO" id="GO:0016459">
    <property type="term" value="C:myosin complex"/>
    <property type="evidence" value="ECO:0007669"/>
    <property type="project" value="UniProtKB-KW"/>
</dbReference>
<dbReference type="GO" id="GO:0006897">
    <property type="term" value="P:endocytosis"/>
    <property type="evidence" value="ECO:0007669"/>
    <property type="project" value="TreeGrafter"/>
</dbReference>
<dbReference type="SUPFAM" id="SSF52540">
    <property type="entry name" value="P-loop containing nucleoside triphosphate hydrolases"/>
    <property type="match status" value="1"/>
</dbReference>
<feature type="domain" description="Myosin motor" evidence="9">
    <location>
        <begin position="12"/>
        <end position="690"/>
    </location>
</feature>
<dbReference type="InterPro" id="IPR036961">
    <property type="entry name" value="Kinesin_motor_dom_sf"/>
</dbReference>
<keyword evidence="2" id="KW-0677">Repeat</keyword>
<dbReference type="PROSITE" id="PS51757">
    <property type="entry name" value="TH1"/>
    <property type="match status" value="1"/>
</dbReference>
<evidence type="ECO:0000259" key="10">
    <source>
        <dbReference type="PROSITE" id="PS51757"/>
    </source>
</evidence>
<feature type="binding site" evidence="8">
    <location>
        <begin position="105"/>
        <end position="112"/>
    </location>
    <ligand>
        <name>ATP</name>
        <dbReference type="ChEBI" id="CHEBI:30616"/>
    </ligand>
</feature>
<dbReference type="PROSITE" id="PS50096">
    <property type="entry name" value="IQ"/>
    <property type="match status" value="2"/>
</dbReference>
<evidence type="ECO:0000256" key="6">
    <source>
        <dbReference type="ARBA" id="ARBA00023175"/>
    </source>
</evidence>
<dbReference type="Gene3D" id="6.20.240.20">
    <property type="match status" value="1"/>
</dbReference>
<keyword evidence="5 8" id="KW-0518">Myosin</keyword>
<dbReference type="FunFam" id="1.20.58.530:FF:000004">
    <property type="entry name" value="Unconventional myosin ID"/>
    <property type="match status" value="1"/>
</dbReference>
<feature type="region of interest" description="Actin-binding" evidence="8">
    <location>
        <begin position="567"/>
        <end position="589"/>
    </location>
</feature>
<sequence>MESELTKRDHVGLQDFVLLENFTDPDAFKLNLKKRFKENLIYTYIGPVLVSVNPYCQLDIYNNDIMHSYRNINFYELPPHVFAIADAAYRSMRGENRDQCVLISGESGAGKTEASKKLLQYIAACNVHSSEVERVKDRLLKSNPVLEAFGNAKTTRNDNSSRFGKFMDIQFDYKGAPVGGHILNYLLEKSRVIHHAPGERNFHVFYQLLCSKDQELLEKVNLDDDPNKYHYLCQGKSIKIASIDDKKNFEEMRQALKICDFSSSEEESLFSIVAAVIHLGNITHKEDQGVAKLSLNGHETYIAKLLGCPEEELITALEHRTIDVRQEKMQTPLNLEQAIYARDALAKGIYDRLFTWIVKKINTSLATKCKEKCTLLGLLDIYGFEIFQINGFEQFCINYCNEKLQQLFIELTLKSEQEEYQREGIEWEPVQFFNNKIICDMVEGRPIGVIAIMDEECVRPGDPTDLTFLDKLSQTHKDHAHFISHVSADTATRKTIERDQFRLIHYAGEVTYNVKGFLDKNNDLLYRDLKEVMCTATNPIIALCFQKEELISKKRPETAATQFKVSLNQLMENLMSKEPSYVRCIKPNDSKRSDLFDDQIVSHQVKYLGLMENLRVRRAGFAYRRPYEVFLKRYKSLCPSTWPSFNGSHKDGVQCLVKYLKYGDDDYRLGKTKLFIRFPRVLFATEDAFQMKKNCLATQIQAKFKGYRQQQIYKKLRFSAIVVQCWIRQFLARKLLERRKRAAQIIRKFIKGFMYRKKPACKENQEFVQYTKYNYLQRLKTKLPKSVLDKSWPPYPELLQKTSTLLCKLCMRNMVLKYCLSISKERKTQMEQKVLAERIFRGQKESYPFSIKDPFVTNRLATHHEHLRTSVFDATIKAQNEEIVYATAVTKYDRHGYKPRNRILIVTNQALYVLNEKDFKVKDKITFMQLKRVMTSPLTDGIFVAIVTTEENGTKSGGEDDDPDYDKGDLILHSDYLIEALTKIAVATSKSNLVTVAEGNSITHDVSSGKQGNIQFSKGAVYSVKKNKAGGLVVVAPPLQ</sequence>
<protein>
    <submittedName>
        <fullName evidence="12">Unconventional myosin-Ic isoform X1</fullName>
    </submittedName>
</protein>
<dbReference type="Gene3D" id="1.20.5.190">
    <property type="match status" value="1"/>
</dbReference>
<keyword evidence="6 8" id="KW-0505">Motor protein</keyword>
<dbReference type="InterPro" id="IPR010926">
    <property type="entry name" value="Myosin_TH1"/>
</dbReference>
<evidence type="ECO:0000256" key="4">
    <source>
        <dbReference type="ARBA" id="ARBA00022840"/>
    </source>
</evidence>
<dbReference type="RefSeq" id="XP_029638368.1">
    <property type="nucleotide sequence ID" value="XM_029782508.2"/>
</dbReference>
<dbReference type="SMART" id="SM00242">
    <property type="entry name" value="MYSc"/>
    <property type="match status" value="1"/>
</dbReference>
<dbReference type="CDD" id="cd01378">
    <property type="entry name" value="MYSc_Myo1"/>
    <property type="match status" value="1"/>
</dbReference>
<keyword evidence="4 8" id="KW-0067">ATP-binding</keyword>
<evidence type="ECO:0000259" key="9">
    <source>
        <dbReference type="PROSITE" id="PS51456"/>
    </source>
</evidence>
<dbReference type="Pfam" id="PF00063">
    <property type="entry name" value="Myosin_head"/>
    <property type="match status" value="1"/>
</dbReference>
<keyword evidence="7 8" id="KW-0009">Actin-binding</keyword>
<dbReference type="Gene3D" id="1.10.10.820">
    <property type="match status" value="1"/>
</dbReference>
<evidence type="ECO:0000256" key="8">
    <source>
        <dbReference type="PROSITE-ProRule" id="PRU00782"/>
    </source>
</evidence>
<dbReference type="GO" id="GO:0005886">
    <property type="term" value="C:plasma membrane"/>
    <property type="evidence" value="ECO:0007669"/>
    <property type="project" value="TreeGrafter"/>
</dbReference>
<dbReference type="Gene3D" id="1.20.120.720">
    <property type="entry name" value="Myosin VI head, motor domain, U50 subdomain"/>
    <property type="match status" value="1"/>
</dbReference>
<dbReference type="GO" id="GO:0007015">
    <property type="term" value="P:actin filament organization"/>
    <property type="evidence" value="ECO:0007669"/>
    <property type="project" value="TreeGrafter"/>
</dbReference>
<keyword evidence="3 8" id="KW-0547">Nucleotide-binding</keyword>
<dbReference type="AlphaFoldDB" id="A0A6P7SK65"/>
<dbReference type="Gene3D" id="3.40.850.10">
    <property type="entry name" value="Kinesin motor domain"/>
    <property type="match status" value="1"/>
</dbReference>
<dbReference type="GO" id="GO:0030048">
    <property type="term" value="P:actin filament-based movement"/>
    <property type="evidence" value="ECO:0007669"/>
    <property type="project" value="TreeGrafter"/>
</dbReference>
<evidence type="ECO:0000313" key="12">
    <source>
        <dbReference type="RefSeq" id="XP_029638368.1"/>
    </source>
</evidence>
<evidence type="ECO:0000256" key="2">
    <source>
        <dbReference type="ARBA" id="ARBA00022737"/>
    </source>
</evidence>
<evidence type="ECO:0000256" key="1">
    <source>
        <dbReference type="ARBA" id="ARBA00008314"/>
    </source>
</evidence>
<dbReference type="GO" id="GO:0005524">
    <property type="term" value="F:ATP binding"/>
    <property type="evidence" value="ECO:0007669"/>
    <property type="project" value="UniProtKB-UniRule"/>
</dbReference>
<evidence type="ECO:0000256" key="7">
    <source>
        <dbReference type="ARBA" id="ARBA00023203"/>
    </source>
</evidence>
<proteinExistence type="inferred from homology"/>
<organism evidence="11 12">
    <name type="scientific">Octopus sinensis</name>
    <name type="common">East Asian common octopus</name>
    <dbReference type="NCBI Taxonomy" id="2607531"/>
    <lineage>
        <taxon>Eukaryota</taxon>
        <taxon>Metazoa</taxon>
        <taxon>Spiralia</taxon>
        <taxon>Lophotrochozoa</taxon>
        <taxon>Mollusca</taxon>
        <taxon>Cephalopoda</taxon>
        <taxon>Coleoidea</taxon>
        <taxon>Octopodiformes</taxon>
        <taxon>Octopoda</taxon>
        <taxon>Incirrata</taxon>
        <taxon>Octopodidae</taxon>
        <taxon>Octopus</taxon>
    </lineage>
</organism>
<dbReference type="PANTHER" id="PTHR13140:SF679">
    <property type="entry name" value="UNCONVENTIONAL MYOSIN IC"/>
    <property type="match status" value="1"/>
</dbReference>
<name>A0A6P7SK65_9MOLL</name>
<accession>A0A6P7SK65</accession>
<dbReference type="GO" id="GO:0051015">
    <property type="term" value="F:actin filament binding"/>
    <property type="evidence" value="ECO:0007669"/>
    <property type="project" value="TreeGrafter"/>
</dbReference>
<dbReference type="InterPro" id="IPR001609">
    <property type="entry name" value="Myosin_head_motor_dom-like"/>
</dbReference>
<evidence type="ECO:0000313" key="11">
    <source>
        <dbReference type="Proteomes" id="UP000515154"/>
    </source>
</evidence>
<dbReference type="KEGG" id="osn:115213502"/>
<evidence type="ECO:0000256" key="5">
    <source>
        <dbReference type="ARBA" id="ARBA00023123"/>
    </source>
</evidence>
<dbReference type="InterPro" id="IPR036072">
    <property type="entry name" value="MYSc_Myo1"/>
</dbReference>
<dbReference type="Proteomes" id="UP000515154">
    <property type="component" value="Linkage group LG6"/>
</dbReference>
<dbReference type="SMART" id="SM00015">
    <property type="entry name" value="IQ"/>
    <property type="match status" value="3"/>
</dbReference>
<dbReference type="GO" id="GO:0005737">
    <property type="term" value="C:cytoplasm"/>
    <property type="evidence" value="ECO:0007669"/>
    <property type="project" value="TreeGrafter"/>
</dbReference>
<dbReference type="FunFam" id="3.40.850.10:FF:000101">
    <property type="entry name" value="Slow myosin heavy chain 2"/>
    <property type="match status" value="1"/>
</dbReference>
<dbReference type="PRINTS" id="PR00193">
    <property type="entry name" value="MYOSINHEAVY"/>
</dbReference>